<dbReference type="Proteomes" id="UP001596106">
    <property type="component" value="Unassembled WGS sequence"/>
</dbReference>
<feature type="chain" id="PRO_5045298854" evidence="1">
    <location>
        <begin position="22"/>
        <end position="602"/>
    </location>
</feature>
<evidence type="ECO:0000256" key="1">
    <source>
        <dbReference type="SAM" id="SignalP"/>
    </source>
</evidence>
<gene>
    <name evidence="2" type="ORF">ACFPMF_23535</name>
</gene>
<protein>
    <submittedName>
        <fullName evidence="2">Tetratricopeptide repeat protein</fullName>
    </submittedName>
</protein>
<feature type="signal peptide" evidence="1">
    <location>
        <begin position="1"/>
        <end position="21"/>
    </location>
</feature>
<comment type="caution">
    <text evidence="2">The sequence shown here is derived from an EMBL/GenBank/DDBJ whole genome shotgun (WGS) entry which is preliminary data.</text>
</comment>
<proteinExistence type="predicted"/>
<dbReference type="EMBL" id="JBHSMA010000011">
    <property type="protein sequence ID" value="MFC5412318.1"/>
    <property type="molecule type" value="Genomic_DNA"/>
</dbReference>
<evidence type="ECO:0000313" key="2">
    <source>
        <dbReference type="EMBL" id="MFC5412318.1"/>
    </source>
</evidence>
<keyword evidence="3" id="KW-1185">Reference proteome</keyword>
<reference evidence="3" key="1">
    <citation type="journal article" date="2019" name="Int. J. Syst. Evol. Microbiol.">
        <title>The Global Catalogue of Microorganisms (GCM) 10K type strain sequencing project: providing services to taxonomists for standard genome sequencing and annotation.</title>
        <authorList>
            <consortium name="The Broad Institute Genomics Platform"/>
            <consortium name="The Broad Institute Genome Sequencing Center for Infectious Disease"/>
            <person name="Wu L."/>
            <person name="Ma J."/>
        </authorList>
    </citation>
    <scope>NUCLEOTIDE SEQUENCE [LARGE SCALE GENOMIC DNA]</scope>
    <source>
        <strain evidence="3">CCUG 55250</strain>
    </source>
</reference>
<sequence length="602" mass="68785">MKKIAGVLMVLFVVGLSTGFAQEGQDLADEYFKKGEFDKAYTIYQKLMKTGVSKQVVSRYIESAIKLNKSSDAEKVMRRMVKSEDKNPYMLLQAGILEESRNDSAKAEVYFNKAMSVAGGSINGLPELAQDFAERNKQDWAIKALKKGREQSREPLAYAGELARLYGAVGKKEDMVNELLHWGLIPGNRDNVQAILQDNLKDNDQKMLETVLYKKVQESPNEMFYTEMLVWYLTQKKEFYKAFIQERALDKRLKLTGVRVYDLGAVALQNKDYKNAAAMFEYVAKEYPQGQLYAFARRLVIKAREEQVKNTYPVDNLEIRKLIADYQKMFQELGKNNRTLEALRSTANLYAFYLDEKDTALAILQLATEISKNEKTFIDRCKLDMGDIYLLKGEPWEATLLYSQVEKSQKEELLGYEAKLRNARLHYFKGDFELSKEVLDILKQATSREIANDAGALSLLIMDNTGMDGDSNETAMKQFASIELMLFQNKVDSAALALSEMYATYKDHSLADNILWLRANTLIKQNKVEEALKDLEQITANYGEDVLGDDALFLTAKTYEENKKDKTKAMELYNQLLQKYPGSIFGAEARKRFRALRGDVIN</sequence>
<evidence type="ECO:0000313" key="3">
    <source>
        <dbReference type="Proteomes" id="UP001596106"/>
    </source>
</evidence>
<organism evidence="2 3">
    <name type="scientific">Larkinella bovis</name>
    <dbReference type="NCBI Taxonomy" id="683041"/>
    <lineage>
        <taxon>Bacteria</taxon>
        <taxon>Pseudomonadati</taxon>
        <taxon>Bacteroidota</taxon>
        <taxon>Cytophagia</taxon>
        <taxon>Cytophagales</taxon>
        <taxon>Spirosomataceae</taxon>
        <taxon>Larkinella</taxon>
    </lineage>
</organism>
<name>A0ABW0IFR2_9BACT</name>
<accession>A0ABW0IFR2</accession>
<dbReference type="RefSeq" id="WP_379849708.1">
    <property type="nucleotide sequence ID" value="NZ_JBHSMA010000011.1"/>
</dbReference>
<dbReference type="InterPro" id="IPR019734">
    <property type="entry name" value="TPR_rpt"/>
</dbReference>
<dbReference type="SUPFAM" id="SSF48452">
    <property type="entry name" value="TPR-like"/>
    <property type="match status" value="2"/>
</dbReference>
<dbReference type="Gene3D" id="1.25.40.10">
    <property type="entry name" value="Tetratricopeptide repeat domain"/>
    <property type="match status" value="3"/>
</dbReference>
<keyword evidence="1" id="KW-0732">Signal</keyword>
<dbReference type="Pfam" id="PF13174">
    <property type="entry name" value="TPR_6"/>
    <property type="match status" value="1"/>
</dbReference>
<dbReference type="InterPro" id="IPR011990">
    <property type="entry name" value="TPR-like_helical_dom_sf"/>
</dbReference>